<protein>
    <submittedName>
        <fullName evidence="1">Uncharacterized protein</fullName>
    </submittedName>
</protein>
<evidence type="ECO:0000313" key="1">
    <source>
        <dbReference type="RefSeq" id="XP_059605923.1"/>
    </source>
</evidence>
<proteinExistence type="predicted"/>
<dbReference type="RefSeq" id="XP_059605923.1">
    <property type="nucleotide sequence ID" value="XM_059745267.1"/>
</dbReference>
<dbReference type="GeneID" id="84590146"/>
<reference evidence="1" key="1">
    <citation type="submission" date="2025-02" db="EMBL/GenBank/DDBJ databases">
        <authorList>
            <consortium name="NCBI Genome Project"/>
        </authorList>
    </citation>
    <scope>NUCLEOTIDE SEQUENCE</scope>
</reference>
<gene>
    <name evidence="1" type="ORF">An01g13440</name>
</gene>
<dbReference type="VEuPathDB" id="FungiDB:An01g13440"/>
<accession>A0AAJ8BZR3</accession>
<organism evidence="1">
    <name type="scientific">Aspergillus niger</name>
    <dbReference type="NCBI Taxonomy" id="5061"/>
    <lineage>
        <taxon>Eukaryota</taxon>
        <taxon>Fungi</taxon>
        <taxon>Dikarya</taxon>
        <taxon>Ascomycota</taxon>
        <taxon>Pezizomycotina</taxon>
        <taxon>Eurotiomycetes</taxon>
        <taxon>Eurotiomycetidae</taxon>
        <taxon>Eurotiales</taxon>
        <taxon>Aspergillaceae</taxon>
        <taxon>Aspergillus</taxon>
        <taxon>Aspergillus subgen. Circumdati</taxon>
    </lineage>
</organism>
<name>A0AAJ8BZR3_ASPNG</name>
<dbReference type="AlphaFoldDB" id="A0AAJ8BZR3"/>
<reference evidence="1" key="2">
    <citation type="submission" date="2025-08" db="UniProtKB">
        <authorList>
            <consortium name="RefSeq"/>
        </authorList>
    </citation>
    <scope>IDENTIFICATION</scope>
</reference>
<sequence>MTSDCKSGKAGEVVACNVAGPDILTEISNDATIRWRVMASDGQDGHDLFPIRLRDPEGTVMSASRTFRAQIPTAGRERIPLEYGYLARYDTHANVLMWSGLETNTGVRCPPPSPLPSLPMWTVLPVTVCRCTPSCNHLWSSFPVASHGKRLGWLAAWPDRPCVASNYPVFFFPPNANAEGAVS</sequence>
<dbReference type="KEGG" id="ang:An01g13440"/>